<feature type="region of interest" description="Disordered" evidence="1">
    <location>
        <begin position="1"/>
        <end position="38"/>
    </location>
</feature>
<reference evidence="2 3" key="1">
    <citation type="journal article" date="2013" name="Int. J. Syst. Evol. Microbiol.">
        <title>Ilumatobacter nonamiense sp. nov. and Ilumatobacter coccineum sp. nov., isolated from seashore sand.</title>
        <authorList>
            <person name="Matsumoto A."/>
            <person name="Kasai H."/>
            <person name="Matsuo Y."/>
            <person name="Shizuri Y."/>
            <person name="Ichikawa N."/>
            <person name="Fujita N."/>
            <person name="Omura S."/>
            <person name="Takahashi Y."/>
        </authorList>
    </citation>
    <scope>NUCLEOTIDE SEQUENCE [LARGE SCALE GENOMIC DNA]</scope>
    <source>
        <strain evidence="3">NBRC 103263 / KCTC 29153 / YM16-304</strain>
    </source>
</reference>
<evidence type="ECO:0000313" key="3">
    <source>
        <dbReference type="Proteomes" id="UP000011863"/>
    </source>
</evidence>
<protein>
    <submittedName>
        <fullName evidence="2">Uncharacterized protein</fullName>
    </submittedName>
</protein>
<dbReference type="AlphaFoldDB" id="A0A6C7E8D2"/>
<sequence length="96" mass="10845">MSSEPGLLAGAHGAGRQAQHPSLHPPRRSPPHCGEQRARLARWRSLRRPAVTRLDASRRRPSPSRFSTWLFSSGMEITRSGGWVGWKLRHWFGVVI</sequence>
<organism evidence="2 3">
    <name type="scientific">Ilumatobacter coccineus (strain NBRC 103263 / KCTC 29153 / YM16-304)</name>
    <dbReference type="NCBI Taxonomy" id="1313172"/>
    <lineage>
        <taxon>Bacteria</taxon>
        <taxon>Bacillati</taxon>
        <taxon>Actinomycetota</taxon>
        <taxon>Acidimicrobiia</taxon>
        <taxon>Acidimicrobiales</taxon>
        <taxon>Ilumatobacteraceae</taxon>
        <taxon>Ilumatobacter</taxon>
    </lineage>
</organism>
<accession>A0A6C7E8D2</accession>
<evidence type="ECO:0000256" key="1">
    <source>
        <dbReference type="SAM" id="MobiDB-lite"/>
    </source>
</evidence>
<dbReference type="Proteomes" id="UP000011863">
    <property type="component" value="Chromosome"/>
</dbReference>
<keyword evidence="3" id="KW-1185">Reference proteome</keyword>
<dbReference type="KEGG" id="aym:YM304_24070"/>
<evidence type="ECO:0000313" key="2">
    <source>
        <dbReference type="EMBL" id="BAN02721.1"/>
    </source>
</evidence>
<gene>
    <name evidence="2" type="ORF">YM304_24070</name>
</gene>
<name>A0A6C7E8D2_ILUCY</name>
<proteinExistence type="predicted"/>
<feature type="compositionally biased region" description="Low complexity" evidence="1">
    <location>
        <begin position="1"/>
        <end position="22"/>
    </location>
</feature>
<dbReference type="EMBL" id="AP012057">
    <property type="protein sequence ID" value="BAN02721.1"/>
    <property type="molecule type" value="Genomic_DNA"/>
</dbReference>